<dbReference type="Proteomes" id="UP000007305">
    <property type="component" value="Chromosome 3"/>
</dbReference>
<accession>A0A804N3Z7</accession>
<sequence>MSRGTRVELGFDERFSAPQQSPTQLLPSMASAHTGESPETRFEAKGATNSNSHSGGDDGFLFPPTATVVARAPPPPLEPPAPGFARRRCPGLARAAAAWGCQSRRRSGPPPGPIAPGQRHPVDAAASPPLASAARGRRHLLALGERRPRPRPLHAPRRRPRPGPPRRTPGARGRLAPRPWPLPLSPRPPRRRPSAPEAVAIRAPRPPPPSTASVAVALRPQPSPSPPHAVGKAARGRHRVFSHERAHAAVRTGPNAASRERAHAASHRSPAVTPVGNSGLGLMHLFKVKDVAHRGSDPTNPEQLCSQSAAERVASYGASMMSEHGQDYDWMNQPIDPLVVYASGGGKPHGCYPMFGSVIDSTQVRPERSHPSRSSSRGPRSSTQGNAELIRVQEALRRQEEYNKQRQEYWAAQFARQQEMMQQIALGQRPDFSAMTMPPPPPIPQFVPPGNLLTPRNEDSEDVVASFVDGLLNSGGASGSNQPPPFDQPPPFE</sequence>
<feature type="compositionally biased region" description="Low complexity" evidence="1">
    <location>
        <begin position="372"/>
        <end position="382"/>
    </location>
</feature>
<keyword evidence="3" id="KW-1185">Reference proteome</keyword>
<reference evidence="3" key="1">
    <citation type="submission" date="2015-12" db="EMBL/GenBank/DDBJ databases">
        <title>Update maize B73 reference genome by single molecule sequencing technologies.</title>
        <authorList>
            <consortium name="Maize Genome Sequencing Project"/>
            <person name="Ware D."/>
        </authorList>
    </citation>
    <scope>NUCLEOTIDE SEQUENCE [LARGE SCALE GENOMIC DNA]</scope>
    <source>
        <strain evidence="3">cv. B73</strain>
    </source>
</reference>
<dbReference type="PANTHER" id="PTHR33157">
    <property type="entry name" value="AUTONOMOUS TRANSPOSABLE ELEMENT EN-1 MOSAIC PROTEIN-RELATED"/>
    <property type="match status" value="1"/>
</dbReference>
<protein>
    <submittedName>
        <fullName evidence="2">Uncharacterized protein</fullName>
    </submittedName>
</protein>
<dbReference type="AlphaFoldDB" id="A0A804N3Z7"/>
<feature type="compositionally biased region" description="Pro residues" evidence="1">
    <location>
        <begin position="178"/>
        <end position="187"/>
    </location>
</feature>
<name>A0A804N3Z7_MAIZE</name>
<dbReference type="Gramene" id="Zm00001eb133190_T001">
    <property type="protein sequence ID" value="Zm00001eb133190_P001"/>
    <property type="gene ID" value="Zm00001eb133190"/>
</dbReference>
<evidence type="ECO:0000313" key="3">
    <source>
        <dbReference type="Proteomes" id="UP000007305"/>
    </source>
</evidence>
<dbReference type="EnsemblPlants" id="Zm00001eb133190_T001">
    <property type="protein sequence ID" value="Zm00001eb133190_P001"/>
    <property type="gene ID" value="Zm00001eb133190"/>
</dbReference>
<feature type="compositionally biased region" description="Pro residues" evidence="1">
    <location>
        <begin position="482"/>
        <end position="493"/>
    </location>
</feature>
<dbReference type="InParanoid" id="A0A804N3Z7"/>
<feature type="compositionally biased region" description="Pro residues" evidence="1">
    <location>
        <begin position="437"/>
        <end position="447"/>
    </location>
</feature>
<feature type="compositionally biased region" description="Polar residues" evidence="1">
    <location>
        <begin position="17"/>
        <end position="26"/>
    </location>
</feature>
<feature type="compositionally biased region" description="Pro residues" evidence="1">
    <location>
        <begin position="72"/>
        <end position="82"/>
    </location>
</feature>
<feature type="region of interest" description="Disordered" evidence="1">
    <location>
        <begin position="1"/>
        <end position="86"/>
    </location>
</feature>
<evidence type="ECO:0000256" key="1">
    <source>
        <dbReference type="SAM" id="MobiDB-lite"/>
    </source>
</evidence>
<feature type="compositionally biased region" description="Low complexity" evidence="1">
    <location>
        <begin position="115"/>
        <end position="125"/>
    </location>
</feature>
<feature type="compositionally biased region" description="Low complexity" evidence="1">
    <location>
        <begin position="470"/>
        <end position="481"/>
    </location>
</feature>
<feature type="region of interest" description="Disordered" evidence="1">
    <location>
        <begin position="431"/>
        <end position="493"/>
    </location>
</feature>
<reference evidence="2" key="2">
    <citation type="submission" date="2019-07" db="EMBL/GenBank/DDBJ databases">
        <authorList>
            <person name="Seetharam A."/>
            <person name="Woodhouse M."/>
            <person name="Cannon E."/>
        </authorList>
    </citation>
    <scope>NUCLEOTIDE SEQUENCE [LARGE SCALE GENOMIC DNA]</scope>
    <source>
        <strain evidence="2">cv. B73</strain>
    </source>
</reference>
<dbReference type="PANTHER" id="PTHR33157:SF14">
    <property type="entry name" value="AUTONOMOUS TRANSPOSABLE ELEMENT EN-1 MOSAIC PROTEIN"/>
    <property type="match status" value="1"/>
</dbReference>
<dbReference type="GO" id="GO:0032196">
    <property type="term" value="P:transposition"/>
    <property type="evidence" value="ECO:0007669"/>
    <property type="project" value="InterPro"/>
</dbReference>
<feature type="compositionally biased region" description="Low complexity" evidence="1">
    <location>
        <begin position="168"/>
        <end position="177"/>
    </location>
</feature>
<feature type="region of interest" description="Disordered" evidence="1">
    <location>
        <begin position="100"/>
        <end position="125"/>
    </location>
</feature>
<organism evidence="2 3">
    <name type="scientific">Zea mays</name>
    <name type="common">Maize</name>
    <dbReference type="NCBI Taxonomy" id="4577"/>
    <lineage>
        <taxon>Eukaryota</taxon>
        <taxon>Viridiplantae</taxon>
        <taxon>Streptophyta</taxon>
        <taxon>Embryophyta</taxon>
        <taxon>Tracheophyta</taxon>
        <taxon>Spermatophyta</taxon>
        <taxon>Magnoliopsida</taxon>
        <taxon>Liliopsida</taxon>
        <taxon>Poales</taxon>
        <taxon>Poaceae</taxon>
        <taxon>PACMAD clade</taxon>
        <taxon>Panicoideae</taxon>
        <taxon>Andropogonodae</taxon>
        <taxon>Andropogoneae</taxon>
        <taxon>Tripsacinae</taxon>
        <taxon>Zea</taxon>
    </lineage>
</organism>
<reference evidence="2" key="3">
    <citation type="submission" date="2021-05" db="UniProtKB">
        <authorList>
            <consortium name="EnsemblPlants"/>
        </authorList>
    </citation>
    <scope>IDENTIFICATION</scope>
    <source>
        <strain evidence="2">cv. B73</strain>
    </source>
</reference>
<evidence type="ECO:0000313" key="2">
    <source>
        <dbReference type="EnsemblPlants" id="Zm00001eb133190_P001"/>
    </source>
</evidence>
<feature type="region of interest" description="Disordered" evidence="1">
    <location>
        <begin position="363"/>
        <end position="388"/>
    </location>
</feature>
<dbReference type="InterPro" id="IPR039266">
    <property type="entry name" value="EN-1/SPM"/>
</dbReference>
<feature type="region of interest" description="Disordered" evidence="1">
    <location>
        <begin position="141"/>
        <end position="276"/>
    </location>
</feature>
<feature type="compositionally biased region" description="Basic residues" evidence="1">
    <location>
        <begin position="148"/>
        <end position="161"/>
    </location>
</feature>
<feature type="compositionally biased region" description="Basic and acidic residues" evidence="1">
    <location>
        <begin position="1"/>
        <end position="15"/>
    </location>
</feature>
<proteinExistence type="predicted"/>